<dbReference type="RefSeq" id="WP_125181094.1">
    <property type="nucleotide sequence ID" value="NZ_QZMU01000001.1"/>
</dbReference>
<comment type="similarity">
    <text evidence="2">Belongs to the CPA3 antiporters (TC 2.A.63) subunit E family.</text>
</comment>
<comment type="caution">
    <text evidence="7">The sequence shown here is derived from an EMBL/GenBank/DDBJ whole genome shotgun (WGS) entry which is preliminary data.</text>
</comment>
<gene>
    <name evidence="7" type="ORF">D6C00_07175</name>
</gene>
<keyword evidence="8" id="KW-1185">Reference proteome</keyword>
<dbReference type="InterPro" id="IPR002758">
    <property type="entry name" value="Cation_antiport_E"/>
</dbReference>
<dbReference type="AlphaFoldDB" id="A0A426QJ06"/>
<dbReference type="PANTHER" id="PTHR34584:SF1">
    <property type="entry name" value="NA(+)_H(+) ANTIPORTER SUBUNIT E1"/>
    <property type="match status" value="1"/>
</dbReference>
<organism evidence="7 8">
    <name type="scientific">Thiohalobacter thiocyanaticus</name>
    <dbReference type="NCBI Taxonomy" id="585455"/>
    <lineage>
        <taxon>Bacteria</taxon>
        <taxon>Pseudomonadati</taxon>
        <taxon>Pseudomonadota</taxon>
        <taxon>Gammaproteobacteria</taxon>
        <taxon>Thiohalobacterales</taxon>
        <taxon>Thiohalobacteraceae</taxon>
        <taxon>Thiohalobacter</taxon>
    </lineage>
</organism>
<evidence type="ECO:0000256" key="6">
    <source>
        <dbReference type="ARBA" id="ARBA00023136"/>
    </source>
</evidence>
<dbReference type="Pfam" id="PF01899">
    <property type="entry name" value="MNHE"/>
    <property type="match status" value="1"/>
</dbReference>
<evidence type="ECO:0000256" key="1">
    <source>
        <dbReference type="ARBA" id="ARBA00004651"/>
    </source>
</evidence>
<keyword evidence="4" id="KW-0812">Transmembrane</keyword>
<dbReference type="GO" id="GO:0005886">
    <property type="term" value="C:plasma membrane"/>
    <property type="evidence" value="ECO:0007669"/>
    <property type="project" value="UniProtKB-SubCell"/>
</dbReference>
<keyword evidence="5" id="KW-1133">Transmembrane helix</keyword>
<dbReference type="OrthoDB" id="7852837at2"/>
<dbReference type="EMBL" id="QZMU01000001">
    <property type="protein sequence ID" value="RRQ21752.1"/>
    <property type="molecule type" value="Genomic_DNA"/>
</dbReference>
<sequence>MTRTASVFSRFPLPRLLAFALTWWLITEGAAASWMIGAPAVVLATLISARLLPPQRLAWAGLAPFAGFFLRHSLLGAVDVAQRAFRPARPLDPAVIDYPLQLQPGLPRVFMLNVVSLLPGTLSADLEADCLRVHVLDAGQDNPAQLAHLEARVAGLFGLTLTHNIN</sequence>
<dbReference type="GO" id="GO:0008324">
    <property type="term" value="F:monoatomic cation transmembrane transporter activity"/>
    <property type="evidence" value="ECO:0007669"/>
    <property type="project" value="InterPro"/>
</dbReference>
<dbReference type="Proteomes" id="UP000287798">
    <property type="component" value="Unassembled WGS sequence"/>
</dbReference>
<evidence type="ECO:0000256" key="2">
    <source>
        <dbReference type="ARBA" id="ARBA00006228"/>
    </source>
</evidence>
<evidence type="ECO:0000256" key="5">
    <source>
        <dbReference type="ARBA" id="ARBA00022989"/>
    </source>
</evidence>
<name>A0A426QJ06_9GAMM</name>
<protein>
    <submittedName>
        <fullName evidence="7">Cation transporter</fullName>
    </submittedName>
</protein>
<reference evidence="7 8" key="1">
    <citation type="journal article" date="2010" name="Int. J. Syst. Evol. Microbiol.">
        <title>Thiohalobacter thiocyanaticus gen. nov., sp. nov., a moderately halophilic, sulfur-oxidizing gammaproteobacterium from hypersaline lakes, that utilizes thiocyanate.</title>
        <authorList>
            <person name="Sorokin D.Y."/>
            <person name="Kovaleva O.L."/>
            <person name="Tourova T.P."/>
            <person name="Muyzer G."/>
        </authorList>
    </citation>
    <scope>NUCLEOTIDE SEQUENCE [LARGE SCALE GENOMIC DNA]</scope>
    <source>
        <strain evidence="7 8">Hrh1</strain>
    </source>
</reference>
<keyword evidence="3" id="KW-1003">Cell membrane</keyword>
<evidence type="ECO:0000256" key="3">
    <source>
        <dbReference type="ARBA" id="ARBA00022475"/>
    </source>
</evidence>
<keyword evidence="6" id="KW-0472">Membrane</keyword>
<comment type="subcellular location">
    <subcellularLocation>
        <location evidence="1">Cell membrane</location>
        <topology evidence="1">Multi-pass membrane protein</topology>
    </subcellularLocation>
</comment>
<evidence type="ECO:0000313" key="7">
    <source>
        <dbReference type="EMBL" id="RRQ21752.1"/>
    </source>
</evidence>
<proteinExistence type="inferred from homology"/>
<dbReference type="PANTHER" id="PTHR34584">
    <property type="entry name" value="NA(+)/H(+) ANTIPORTER SUBUNIT E1"/>
    <property type="match status" value="1"/>
</dbReference>
<evidence type="ECO:0000313" key="8">
    <source>
        <dbReference type="Proteomes" id="UP000287798"/>
    </source>
</evidence>
<evidence type="ECO:0000256" key="4">
    <source>
        <dbReference type="ARBA" id="ARBA00022692"/>
    </source>
</evidence>
<accession>A0A426QJ06</accession>